<dbReference type="NCBIfam" id="NF033563">
    <property type="entry name" value="transpos_IS30"/>
    <property type="match status" value="1"/>
</dbReference>
<dbReference type="GO" id="GO:0015074">
    <property type="term" value="P:DNA integration"/>
    <property type="evidence" value="ECO:0007669"/>
    <property type="project" value="InterPro"/>
</dbReference>
<gene>
    <name evidence="8" type="ORF">D8887_04750</name>
    <name evidence="7" type="ORF">FKX92_00775</name>
</gene>
<feature type="domain" description="Integrase catalytic" evidence="6">
    <location>
        <begin position="165"/>
        <end position="324"/>
    </location>
</feature>
<dbReference type="PANTHER" id="PTHR10948:SF23">
    <property type="entry name" value="TRANSPOSASE INSI FOR INSERTION SEQUENCE ELEMENT IS30A-RELATED"/>
    <property type="match status" value="1"/>
</dbReference>
<reference evidence="8 9" key="1">
    <citation type="submission" date="2018-11" db="EMBL/GenBank/DDBJ databases">
        <title>Species Designations Belie Phenotypic and Genotypic Heterogeneity in Oral Streptococci.</title>
        <authorList>
            <person name="Velsko I."/>
        </authorList>
    </citation>
    <scope>NUCLEOTIDE SEQUENCE [LARGE SCALE GENOMIC DNA]</scope>
    <source>
        <strain evidence="8 9">KLC03</strain>
    </source>
</reference>
<reference evidence="7 10" key="2">
    <citation type="submission" date="2019-06" db="EMBL/GenBank/DDBJ databases">
        <title>Genome sequence and analysis of a MDR-Streptococcus sanguis isolated from throat swab of children with scarlet fever from Hangzhou,China.</title>
        <authorList>
            <person name="Huang Y."/>
            <person name="Xie L."/>
            <person name="Liu W."/>
        </authorList>
    </citation>
    <scope>NUCLEOTIDE SEQUENCE [LARGE SCALE GENOMIC DNA]</scope>
    <source>
        <strain evidence="7 10">S28</strain>
    </source>
</reference>
<accession>A0A427ZAD1</accession>
<evidence type="ECO:0000256" key="1">
    <source>
        <dbReference type="ARBA" id="ARBA00002190"/>
    </source>
</evidence>
<dbReference type="InterPro" id="IPR001584">
    <property type="entry name" value="Integrase_cat-core"/>
</dbReference>
<dbReference type="InterPro" id="IPR001598">
    <property type="entry name" value="Transposase_IS30_CS"/>
</dbReference>
<comment type="similarity">
    <text evidence="2">Belongs to the transposase IS30 family.</text>
</comment>
<sequence>MSYHHFTIDERESILIYRTQGLNFSQIGKLLHRHPSSISREWKRHLREGNYSPSHAQESYYIAKSHCGRKRILEIDHNLSNTVKHLFLEYQWSPEEIEGRLRLEFGKAVISYQTIYRAIYRGHFDDNSLSHGARGVIRKLRHRGKTRHTKGYVENRGKISISHTIHERPEDANNRTRIGDWEADTVAGKTGKACLVTLTDRYSRFLKIQKVAVKKSKLVIEAMVKMLEPLTKHTVTPDRGKEFTYHQELSDQLKIEVYFPDPHAPWQRGTNENTNGLLREYFPKGSDLTLVDDKTIQLWENKLNNRPRKCLNWKTPYEVFYEENVHLF</sequence>
<dbReference type="InterPro" id="IPR053392">
    <property type="entry name" value="Transposase_IS30-like"/>
</dbReference>
<dbReference type="Gene3D" id="3.30.420.10">
    <property type="entry name" value="Ribonuclease H-like superfamily/Ribonuclease H"/>
    <property type="match status" value="1"/>
</dbReference>
<evidence type="ECO:0000313" key="9">
    <source>
        <dbReference type="Proteomes" id="UP000269317"/>
    </source>
</evidence>
<evidence type="ECO:0000313" key="7">
    <source>
        <dbReference type="EMBL" id="KAA0119110.1"/>
    </source>
</evidence>
<evidence type="ECO:0000313" key="10">
    <source>
        <dbReference type="Proteomes" id="UP000324105"/>
    </source>
</evidence>
<dbReference type="Proteomes" id="UP000324105">
    <property type="component" value="Unassembled WGS sequence"/>
</dbReference>
<evidence type="ECO:0000313" key="8">
    <source>
        <dbReference type="EMBL" id="RSI11041.1"/>
    </source>
</evidence>
<comment type="function">
    <text evidence="1">Required for the transposition of the insertion element.</text>
</comment>
<evidence type="ECO:0000256" key="3">
    <source>
        <dbReference type="ARBA" id="ARBA00022578"/>
    </source>
</evidence>
<proteinExistence type="inferred from homology"/>
<evidence type="ECO:0000259" key="6">
    <source>
        <dbReference type="PROSITE" id="PS50994"/>
    </source>
</evidence>
<dbReference type="GO" id="GO:0004803">
    <property type="term" value="F:transposase activity"/>
    <property type="evidence" value="ECO:0007669"/>
    <property type="project" value="InterPro"/>
</dbReference>
<dbReference type="EMBL" id="VIBR01000001">
    <property type="protein sequence ID" value="KAA0119110.1"/>
    <property type="molecule type" value="Genomic_DNA"/>
</dbReference>
<dbReference type="GO" id="GO:0003677">
    <property type="term" value="F:DNA binding"/>
    <property type="evidence" value="ECO:0007669"/>
    <property type="project" value="UniProtKB-KW"/>
</dbReference>
<dbReference type="PANTHER" id="PTHR10948">
    <property type="entry name" value="TRANSPOSASE"/>
    <property type="match status" value="1"/>
</dbReference>
<dbReference type="Pfam" id="PF13936">
    <property type="entry name" value="HTH_38"/>
    <property type="match status" value="1"/>
</dbReference>
<name>A0A427ZAD1_STRSA</name>
<evidence type="ECO:0000256" key="4">
    <source>
        <dbReference type="ARBA" id="ARBA00023125"/>
    </source>
</evidence>
<dbReference type="SUPFAM" id="SSF53098">
    <property type="entry name" value="Ribonuclease H-like"/>
    <property type="match status" value="1"/>
</dbReference>
<keyword evidence="5" id="KW-0233">DNA recombination</keyword>
<dbReference type="GO" id="GO:0005829">
    <property type="term" value="C:cytosol"/>
    <property type="evidence" value="ECO:0007669"/>
    <property type="project" value="TreeGrafter"/>
</dbReference>
<dbReference type="GO" id="GO:0006313">
    <property type="term" value="P:DNA transposition"/>
    <property type="evidence" value="ECO:0007669"/>
    <property type="project" value="InterPro"/>
</dbReference>
<dbReference type="RefSeq" id="WP_125340997.1">
    <property type="nucleotide sequence ID" value="NZ_CP076614.1"/>
</dbReference>
<comment type="caution">
    <text evidence="8">The sequence shown here is derived from an EMBL/GenBank/DDBJ whole genome shotgun (WGS) entry which is preliminary data.</text>
</comment>
<evidence type="ECO:0000256" key="5">
    <source>
        <dbReference type="ARBA" id="ARBA00023172"/>
    </source>
</evidence>
<dbReference type="PROSITE" id="PS01043">
    <property type="entry name" value="TRANSPOSASE_IS30"/>
    <property type="match status" value="1"/>
</dbReference>
<dbReference type="AlphaFoldDB" id="A0A427ZAD1"/>
<keyword evidence="3" id="KW-0815">Transposition</keyword>
<dbReference type="SUPFAM" id="SSF46689">
    <property type="entry name" value="Homeodomain-like"/>
    <property type="match status" value="1"/>
</dbReference>
<organism evidence="8 9">
    <name type="scientific">Streptococcus sanguinis</name>
    <dbReference type="NCBI Taxonomy" id="1305"/>
    <lineage>
        <taxon>Bacteria</taxon>
        <taxon>Bacillati</taxon>
        <taxon>Bacillota</taxon>
        <taxon>Bacilli</taxon>
        <taxon>Lactobacillales</taxon>
        <taxon>Streptococcaceae</taxon>
        <taxon>Streptococcus</taxon>
    </lineage>
</organism>
<dbReference type="InterPro" id="IPR025246">
    <property type="entry name" value="IS30-like_HTH"/>
</dbReference>
<dbReference type="InterPro" id="IPR051917">
    <property type="entry name" value="Transposase-Integrase"/>
</dbReference>
<protein>
    <submittedName>
        <fullName evidence="7">IS30 family transposase</fullName>
    </submittedName>
    <submittedName>
        <fullName evidence="8">Integrase core domain protein</fullName>
    </submittedName>
</protein>
<dbReference type="InterPro" id="IPR036397">
    <property type="entry name" value="RNaseH_sf"/>
</dbReference>
<dbReference type="Proteomes" id="UP000269317">
    <property type="component" value="Unassembled WGS sequence"/>
</dbReference>
<dbReference type="InterPro" id="IPR009057">
    <property type="entry name" value="Homeodomain-like_sf"/>
</dbReference>
<dbReference type="EMBL" id="RJML01000003">
    <property type="protein sequence ID" value="RSI11041.1"/>
    <property type="molecule type" value="Genomic_DNA"/>
</dbReference>
<evidence type="ECO:0000256" key="2">
    <source>
        <dbReference type="ARBA" id="ARBA00006363"/>
    </source>
</evidence>
<dbReference type="Pfam" id="PF00665">
    <property type="entry name" value="rve"/>
    <property type="match status" value="1"/>
</dbReference>
<dbReference type="PROSITE" id="PS50994">
    <property type="entry name" value="INTEGRASE"/>
    <property type="match status" value="1"/>
</dbReference>
<dbReference type="InterPro" id="IPR012337">
    <property type="entry name" value="RNaseH-like_sf"/>
</dbReference>
<keyword evidence="4" id="KW-0238">DNA-binding</keyword>